<keyword evidence="3" id="KW-0808">Transferase</keyword>
<name>A0AAD5PAV1_9FUNG</name>
<dbReference type="EMBL" id="JAIXMP010000024">
    <property type="protein sequence ID" value="KAI9254605.1"/>
    <property type="molecule type" value="Genomic_DNA"/>
</dbReference>
<reference evidence="3" key="2">
    <citation type="submission" date="2023-02" db="EMBL/GenBank/DDBJ databases">
        <authorList>
            <consortium name="DOE Joint Genome Institute"/>
            <person name="Mondo S.J."/>
            <person name="Chang Y."/>
            <person name="Wang Y."/>
            <person name="Ahrendt S."/>
            <person name="Andreopoulos W."/>
            <person name="Barry K."/>
            <person name="Beard J."/>
            <person name="Benny G.L."/>
            <person name="Blankenship S."/>
            <person name="Bonito G."/>
            <person name="Cuomo C."/>
            <person name="Desiro A."/>
            <person name="Gervers K.A."/>
            <person name="Hundley H."/>
            <person name="Kuo A."/>
            <person name="LaButti K."/>
            <person name="Lang B.F."/>
            <person name="Lipzen A."/>
            <person name="O'Donnell K."/>
            <person name="Pangilinan J."/>
            <person name="Reynolds N."/>
            <person name="Sandor L."/>
            <person name="Smith M.W."/>
            <person name="Tsang A."/>
            <person name="Grigoriev I.V."/>
            <person name="Stajich J.E."/>
            <person name="Spatafora J.W."/>
        </authorList>
    </citation>
    <scope>NUCLEOTIDE SEQUENCE</scope>
    <source>
        <strain evidence="3">RSA 2281</strain>
    </source>
</reference>
<keyword evidence="4" id="KW-1185">Reference proteome</keyword>
<evidence type="ECO:0000259" key="2">
    <source>
        <dbReference type="Pfam" id="PF13649"/>
    </source>
</evidence>
<reference evidence="3" key="1">
    <citation type="journal article" date="2022" name="IScience">
        <title>Evolution of zygomycete secretomes and the origins of terrestrial fungal ecologies.</title>
        <authorList>
            <person name="Chang Y."/>
            <person name="Wang Y."/>
            <person name="Mondo S."/>
            <person name="Ahrendt S."/>
            <person name="Andreopoulos W."/>
            <person name="Barry K."/>
            <person name="Beard J."/>
            <person name="Benny G.L."/>
            <person name="Blankenship S."/>
            <person name="Bonito G."/>
            <person name="Cuomo C."/>
            <person name="Desiro A."/>
            <person name="Gervers K.A."/>
            <person name="Hundley H."/>
            <person name="Kuo A."/>
            <person name="LaButti K."/>
            <person name="Lang B.F."/>
            <person name="Lipzen A."/>
            <person name="O'Donnell K."/>
            <person name="Pangilinan J."/>
            <person name="Reynolds N."/>
            <person name="Sandor L."/>
            <person name="Smith M.E."/>
            <person name="Tsang A."/>
            <person name="Grigoriev I.V."/>
            <person name="Stajich J.E."/>
            <person name="Spatafora J.W."/>
        </authorList>
    </citation>
    <scope>NUCLEOTIDE SEQUENCE</scope>
    <source>
        <strain evidence="3">RSA 2281</strain>
    </source>
</reference>
<comment type="caution">
    <text evidence="3">The sequence shown here is derived from an EMBL/GenBank/DDBJ whole genome shotgun (WGS) entry which is preliminary data.</text>
</comment>
<dbReference type="CDD" id="cd02440">
    <property type="entry name" value="AdoMet_MTases"/>
    <property type="match status" value="1"/>
</dbReference>
<sequence length="327" mass="36859">MGTFSFFRTLLKKDASSKKSNKSSSKSDTTTPESPSTTSTNTSSFNEYAELGRRYHTRPDASYILPNDDEESDRVHMQHWVVKLAFSGNHDSPVAEMLEAGDNVLDAGCGPATWPLEMAEMYPRSRFYGVDISLVFPTQIKPKNCEFILHNLADPLPYPDNFFCFVHQRLLVMGHLETDWPKIMNEFMRVTKPGGWIECTECTMPDLANPGPKMNIIMHSVNVIAKKKGLNPAVAYELKPLLEGAGAINIVDRKVITPVGHGGKLGELLWEDFYSLFITFRPIVAKSHPELEPPEVYDAFVKDAKAECEEYKTGFIWHRTYGQKPGF</sequence>
<dbReference type="GO" id="GO:0008168">
    <property type="term" value="F:methyltransferase activity"/>
    <property type="evidence" value="ECO:0007669"/>
    <property type="project" value="UniProtKB-KW"/>
</dbReference>
<dbReference type="InterPro" id="IPR041698">
    <property type="entry name" value="Methyltransf_25"/>
</dbReference>
<protein>
    <submittedName>
        <fullName evidence="3">S-adenosyl-L-methionine-dependent methyltransferase</fullName>
    </submittedName>
</protein>
<dbReference type="AlphaFoldDB" id="A0AAD5PAV1"/>
<dbReference type="Gene3D" id="3.40.50.150">
    <property type="entry name" value="Vaccinia Virus protein VP39"/>
    <property type="match status" value="1"/>
</dbReference>
<proteinExistence type="predicted"/>
<dbReference type="Pfam" id="PF13649">
    <property type="entry name" value="Methyltransf_25"/>
    <property type="match status" value="1"/>
</dbReference>
<feature type="compositionally biased region" description="Low complexity" evidence="1">
    <location>
        <begin position="22"/>
        <end position="44"/>
    </location>
</feature>
<evidence type="ECO:0000313" key="4">
    <source>
        <dbReference type="Proteomes" id="UP001209540"/>
    </source>
</evidence>
<dbReference type="Proteomes" id="UP001209540">
    <property type="component" value="Unassembled WGS sequence"/>
</dbReference>
<gene>
    <name evidence="3" type="ORF">BDA99DRAFT_562696</name>
</gene>
<feature type="domain" description="Methyltransferase" evidence="2">
    <location>
        <begin position="104"/>
        <end position="195"/>
    </location>
</feature>
<keyword evidence="3" id="KW-0489">Methyltransferase</keyword>
<evidence type="ECO:0000313" key="3">
    <source>
        <dbReference type="EMBL" id="KAI9254605.1"/>
    </source>
</evidence>
<evidence type="ECO:0000256" key="1">
    <source>
        <dbReference type="SAM" id="MobiDB-lite"/>
    </source>
</evidence>
<organism evidence="3 4">
    <name type="scientific">Phascolomyces articulosus</name>
    <dbReference type="NCBI Taxonomy" id="60185"/>
    <lineage>
        <taxon>Eukaryota</taxon>
        <taxon>Fungi</taxon>
        <taxon>Fungi incertae sedis</taxon>
        <taxon>Mucoromycota</taxon>
        <taxon>Mucoromycotina</taxon>
        <taxon>Mucoromycetes</taxon>
        <taxon>Mucorales</taxon>
        <taxon>Lichtheimiaceae</taxon>
        <taxon>Phascolomyces</taxon>
    </lineage>
</organism>
<dbReference type="PANTHER" id="PTHR43591:SF24">
    <property type="entry name" value="2-METHOXY-6-POLYPRENYL-1,4-BENZOQUINOL METHYLASE, MITOCHONDRIAL"/>
    <property type="match status" value="1"/>
</dbReference>
<dbReference type="PANTHER" id="PTHR43591">
    <property type="entry name" value="METHYLTRANSFERASE"/>
    <property type="match status" value="1"/>
</dbReference>
<dbReference type="GO" id="GO:0032259">
    <property type="term" value="P:methylation"/>
    <property type="evidence" value="ECO:0007669"/>
    <property type="project" value="UniProtKB-KW"/>
</dbReference>
<feature type="region of interest" description="Disordered" evidence="1">
    <location>
        <begin position="13"/>
        <end position="46"/>
    </location>
</feature>
<dbReference type="SUPFAM" id="SSF53335">
    <property type="entry name" value="S-adenosyl-L-methionine-dependent methyltransferases"/>
    <property type="match status" value="1"/>
</dbReference>
<dbReference type="InterPro" id="IPR029063">
    <property type="entry name" value="SAM-dependent_MTases_sf"/>
</dbReference>
<accession>A0AAD5PAV1</accession>